<proteinExistence type="predicted"/>
<name>A0ACB6V2V0_9ASCO</name>
<evidence type="ECO:0000313" key="2">
    <source>
        <dbReference type="Proteomes" id="UP000744676"/>
    </source>
</evidence>
<protein>
    <submittedName>
        <fullName evidence="1">Uncharacterized protein</fullName>
    </submittedName>
</protein>
<dbReference type="EMBL" id="QVQA01000098">
    <property type="protein sequence ID" value="KAF5096164.1"/>
    <property type="molecule type" value="Genomic_DNA"/>
</dbReference>
<sequence>MDAEEFNHEYRVTTEDEWLRVVNTVFRLAAQTPTLRSALSSTTKAAAEQMLKTDLARAKHTMEMRMARLPPATPFSQAKSSSSTNGTGADPTRQEQVAEIKQAHAARVRAAERRHNLRLRVQASRTAPIGRDGAGRVYWHFPTWATTSAAISAGTGDNDLDYFIVTPAVDPVSTKDDDDDKMDVDVESVEPPTDNISGSGGPTYLQCLPLTRDNLQILIAWLRFEQQQASPTAIEPGALAELRRLQDYAKKLLAMAE</sequence>
<evidence type="ECO:0000313" key="1">
    <source>
        <dbReference type="EMBL" id="KAF5096164.1"/>
    </source>
</evidence>
<reference evidence="1 2" key="1">
    <citation type="journal article" date="2020" name="Front. Microbiol.">
        <title>Phenotypic and Genetic Characterization of the Cheese Ripening Yeast Geotrichum candidum.</title>
        <authorList>
            <person name="Perkins V."/>
            <person name="Vignola S."/>
            <person name="Lessard M.H."/>
            <person name="Plante P.L."/>
            <person name="Corbeil J."/>
            <person name="Dugat-Bony E."/>
            <person name="Frenette M."/>
            <person name="Labrie S."/>
        </authorList>
    </citation>
    <scope>NUCLEOTIDE SEQUENCE [LARGE SCALE GENOMIC DNA]</scope>
    <source>
        <strain evidence="1 2">LMA-1147</strain>
    </source>
</reference>
<organism evidence="1 2">
    <name type="scientific">Geotrichum galactomycetum</name>
    <dbReference type="NCBI Taxonomy" id="27317"/>
    <lineage>
        <taxon>Eukaryota</taxon>
        <taxon>Fungi</taxon>
        <taxon>Dikarya</taxon>
        <taxon>Ascomycota</taxon>
        <taxon>Saccharomycotina</taxon>
        <taxon>Dipodascomycetes</taxon>
        <taxon>Dipodascales</taxon>
        <taxon>Dipodascaceae</taxon>
        <taxon>Geotrichum</taxon>
    </lineage>
</organism>
<dbReference type="Proteomes" id="UP000744676">
    <property type="component" value="Unassembled WGS sequence"/>
</dbReference>
<keyword evidence="2" id="KW-1185">Reference proteome</keyword>
<accession>A0ACB6V2V0</accession>
<gene>
    <name evidence="1" type="ORF">D0Z00_002859</name>
</gene>
<comment type="caution">
    <text evidence="1">The sequence shown here is derived from an EMBL/GenBank/DDBJ whole genome shotgun (WGS) entry which is preliminary data.</text>
</comment>